<feature type="compositionally biased region" description="Acidic residues" evidence="3">
    <location>
        <begin position="849"/>
        <end position="860"/>
    </location>
</feature>
<evidence type="ECO:0000259" key="4">
    <source>
        <dbReference type="Pfam" id="PF04710"/>
    </source>
</evidence>
<feature type="compositionally biased region" description="Basic residues" evidence="3">
    <location>
        <begin position="991"/>
        <end position="1000"/>
    </location>
</feature>
<evidence type="ECO:0000256" key="1">
    <source>
        <dbReference type="ARBA" id="ARBA00005639"/>
    </source>
</evidence>
<feature type="compositionally biased region" description="Basic and acidic residues" evidence="3">
    <location>
        <begin position="758"/>
        <end position="786"/>
    </location>
</feature>
<feature type="compositionally biased region" description="Low complexity" evidence="3">
    <location>
        <begin position="787"/>
        <end position="811"/>
    </location>
</feature>
<dbReference type="GO" id="GO:0008592">
    <property type="term" value="P:regulation of Toll signaling pathway"/>
    <property type="evidence" value="ECO:0007669"/>
    <property type="project" value="InterPro"/>
</dbReference>
<feature type="region of interest" description="Disordered" evidence="3">
    <location>
        <begin position="720"/>
        <end position="1023"/>
    </location>
</feature>
<gene>
    <name evidence="6" type="ORF">NTEN_LOCUS18084</name>
</gene>
<reference evidence="6 7" key="1">
    <citation type="submission" date="2020-02" db="EMBL/GenBank/DDBJ databases">
        <authorList>
            <person name="Ferguson B K."/>
        </authorList>
    </citation>
    <scope>NUCLEOTIDE SEQUENCE [LARGE SCALE GENOMIC DNA]</scope>
</reference>
<comment type="similarity">
    <text evidence="1">Belongs to the pellino family.</text>
</comment>
<keyword evidence="2" id="KW-0597">Phosphoprotein</keyword>
<evidence type="ECO:0000256" key="2">
    <source>
        <dbReference type="ARBA" id="ARBA00022553"/>
    </source>
</evidence>
<proteinExistence type="inferred from homology"/>
<feature type="compositionally biased region" description="Basic and acidic residues" evidence="3">
    <location>
        <begin position="971"/>
        <end position="983"/>
    </location>
</feature>
<evidence type="ECO:0000313" key="6">
    <source>
        <dbReference type="EMBL" id="CAB0013473.1"/>
    </source>
</evidence>
<evidence type="ECO:0000313" key="7">
    <source>
        <dbReference type="Proteomes" id="UP000479000"/>
    </source>
</evidence>
<feature type="compositionally biased region" description="Basic and acidic residues" evidence="3">
    <location>
        <begin position="689"/>
        <end position="698"/>
    </location>
</feature>
<feature type="domain" description="Pellino FHA" evidence="4">
    <location>
        <begin position="11"/>
        <end position="270"/>
    </location>
</feature>
<dbReference type="Proteomes" id="UP000479000">
    <property type="component" value="Unassembled WGS sequence"/>
</dbReference>
<evidence type="ECO:0000256" key="3">
    <source>
        <dbReference type="SAM" id="MobiDB-lite"/>
    </source>
</evidence>
<feature type="compositionally biased region" description="Basic and acidic residues" evidence="3">
    <location>
        <begin position="881"/>
        <end position="902"/>
    </location>
</feature>
<feature type="domain" description="Pellino RING" evidence="5">
    <location>
        <begin position="275"/>
        <end position="335"/>
    </location>
</feature>
<dbReference type="Pfam" id="PF04710">
    <property type="entry name" value="Pellino_FHA"/>
    <property type="match status" value="1"/>
</dbReference>
<dbReference type="AlphaFoldDB" id="A0A6H5H7N8"/>
<name>A0A6H5H7N8_9HEMI</name>
<dbReference type="EMBL" id="CADCXU010026770">
    <property type="protein sequence ID" value="CAB0013473.1"/>
    <property type="molecule type" value="Genomic_DNA"/>
</dbReference>
<evidence type="ECO:0000259" key="5">
    <source>
        <dbReference type="Pfam" id="PF20723"/>
    </source>
</evidence>
<dbReference type="InterPro" id="IPR006800">
    <property type="entry name" value="Pellino_fam"/>
</dbReference>
<feature type="compositionally biased region" description="Basic and acidic residues" evidence="3">
    <location>
        <begin position="911"/>
        <end position="933"/>
    </location>
</feature>
<dbReference type="PANTHER" id="PTHR12098:SF2">
    <property type="entry name" value="PROTEIN PELLINO"/>
    <property type="match status" value="1"/>
</dbReference>
<dbReference type="GO" id="GO:0061630">
    <property type="term" value="F:ubiquitin protein ligase activity"/>
    <property type="evidence" value="ECO:0007669"/>
    <property type="project" value="InterPro"/>
</dbReference>
<sequence length="1023" mass="113559">MVHRSHPSSNDDKNRVKYGELVILGNNGSLPQGDKGRRRSKLVLYKRSVPNGIKKSKHYVVKSPHASQAILDSTQHSISYTLSRNQAIIVEYMPDEDTDMFQIGRSSEAPIDFVVMDTIPGDKSCDGKVMASTISRFACRILADRNNPKISRIYAAGFDTSRNIFLGEKATKWQEGHDIDGLTTNGVLIMHPQGSFCGGDADTGIWKEVSVGGGVYTLRESRSAQQKGKAVEGASNILQDGTLIDLCGATLLWRSAEGLAKSPTREYLESLVDKVNAERPTCPVGLNTLVIPRKSNNDSEKQPYVYLNCGHVQGLHDWGVEKGTNSRTCSMCFKILGERADTSRDVRFRFILPFLRDTPGRPSGLREANFQLNCLKKKTRIKKKRATGKMVFPADMRRYTSKSSKYSQIESIIYVSKYILFVTYAPLKRPVSQSFGWRQSDQQQFVSTGQEFYQNFRRKAKEKSLKKAMAASTPKSSTSKHVMKTMPDLEGNSDLDLGKHVDLVTPILESTFDELCNHYAESLELLRQFRADVPKFSVTCNLKSITDNIKKVLDASRAEFWAAENRLVDKITRLSLELSKLTQNGDDPTGGPDNIVENPKSRKKPANGEDQPVQNGDEETSGRVNSLSADMFESSAGPEEKNDRAEVAPSTTDSPATDSPRPILRLKPLAELIDPSKAKAFASSTPKTVKKEPKRESGKSAAANMFPKITESYCVISDDEDLFPKNEPGKSAESSQPTSVKLNSPEQETSLPEQETSLPEHSEKANTDDDSDAKVGDPGDKHDSGSRSDSSTSSSDPRTYSSTSSVKSSSGDDSEKQPVKQSKKKSKSEKEGLEDFYDPEDKEERENKTDEEEVEGSDSDEVGKVGDKKNLTLSASKKKSKDSERPTKRYHKDKLLSMKLDSDTEDELDEMAEKYQKKRLAEKEEKKNKKSSSEEDTPVVKPKPKAASKKKPMKKFFSDSESLPEDLGSESDSKEKKSVKSSDEDSDKDVSKKKKKKKKATSTSGSDSSETFKTPSKSSNRWL</sequence>
<dbReference type="InterPro" id="IPR048335">
    <property type="entry name" value="Pellino_RING"/>
</dbReference>
<feature type="region of interest" description="Disordered" evidence="3">
    <location>
        <begin position="581"/>
        <end position="708"/>
    </location>
</feature>
<keyword evidence="7" id="KW-1185">Reference proteome</keyword>
<dbReference type="OrthoDB" id="8801906at2759"/>
<feature type="compositionally biased region" description="Basic and acidic residues" evidence="3">
    <location>
        <begin position="861"/>
        <end position="870"/>
    </location>
</feature>
<feature type="compositionally biased region" description="Basic residues" evidence="3">
    <location>
        <begin position="942"/>
        <end position="954"/>
    </location>
</feature>
<accession>A0A6H5H7N8</accession>
<feature type="compositionally biased region" description="Polar residues" evidence="3">
    <location>
        <begin position="1011"/>
        <end position="1023"/>
    </location>
</feature>
<organism evidence="6 7">
    <name type="scientific">Nesidiocoris tenuis</name>
    <dbReference type="NCBI Taxonomy" id="355587"/>
    <lineage>
        <taxon>Eukaryota</taxon>
        <taxon>Metazoa</taxon>
        <taxon>Ecdysozoa</taxon>
        <taxon>Arthropoda</taxon>
        <taxon>Hexapoda</taxon>
        <taxon>Insecta</taxon>
        <taxon>Pterygota</taxon>
        <taxon>Neoptera</taxon>
        <taxon>Paraneoptera</taxon>
        <taxon>Hemiptera</taxon>
        <taxon>Heteroptera</taxon>
        <taxon>Panheteroptera</taxon>
        <taxon>Cimicomorpha</taxon>
        <taxon>Miridae</taxon>
        <taxon>Dicyphina</taxon>
        <taxon>Nesidiocoris</taxon>
    </lineage>
</organism>
<feature type="compositionally biased region" description="Polar residues" evidence="3">
    <location>
        <begin position="732"/>
        <end position="757"/>
    </location>
</feature>
<protein>
    <recommendedName>
        <fullName evidence="8">Protein pellino</fullName>
    </recommendedName>
</protein>
<dbReference type="GO" id="GO:0000209">
    <property type="term" value="P:protein polyubiquitination"/>
    <property type="evidence" value="ECO:0007669"/>
    <property type="project" value="InterPro"/>
</dbReference>
<evidence type="ECO:0008006" key="8">
    <source>
        <dbReference type="Google" id="ProtNLM"/>
    </source>
</evidence>
<dbReference type="PANTHER" id="PTHR12098">
    <property type="entry name" value="E3 UBIQUITIN-PROTEIN LIGASE PELLINO-RELATED"/>
    <property type="match status" value="1"/>
</dbReference>
<dbReference type="InterPro" id="IPR048334">
    <property type="entry name" value="Pellino_FHA"/>
</dbReference>
<dbReference type="Pfam" id="PF20723">
    <property type="entry name" value="Pellino_RING"/>
    <property type="match status" value="1"/>
</dbReference>